<dbReference type="OMA" id="TQCNIHG"/>
<dbReference type="VEuPathDB" id="TriTrypDB:LdBPK_343260.1"/>
<evidence type="ECO:0000313" key="3">
    <source>
        <dbReference type="EMBL" id="CBZ37803.1"/>
    </source>
</evidence>
<dbReference type="VEuPathDB" id="TriTrypDB:LdCL_340041500"/>
<sequence length="237" mass="26070">MPTQEEPPQQTRLLLRRTLSTRFPLILGEMRLPSMAPSPSIPYDVLLRRYVDLRDAARDLISADPRQSLNVHDTYLRLCQAHGYPLDNHYLGYLARYATVQAAITSGSARDVVDKVRHLDFLPTYVGKLAWMPIFVTLSDCVLLHSLSLSGQQLDSDLVLLLAHSLPPLVQLACLDVSGNPIGCTGVQALIRLVKSSPSLTQCNIHGSASIAPLTRRLEAALARNQERTSPTAVASQ</sequence>
<accession>E9BRC4</accession>
<evidence type="ECO:0000313" key="6">
    <source>
        <dbReference type="Proteomes" id="UP000008980"/>
    </source>
</evidence>
<dbReference type="Proteomes" id="UP000008980">
    <property type="component" value="Chromosome 34"/>
</dbReference>
<dbReference type="InterPro" id="IPR032675">
    <property type="entry name" value="LRR_dom_sf"/>
</dbReference>
<reference evidence="9" key="6">
    <citation type="submission" date="2019-02" db="EMBL/GenBank/DDBJ databases">
        <title>FDA dAtabase for Regulatory Grade micrObial Sequences (FDA-ARGOS): Supporting development and validation of Infectious Disease Dx tests.</title>
        <authorList>
            <person name="Duncan R."/>
            <person name="Fisher C."/>
            <person name="Tallon L."/>
            <person name="Sadzewicz L."/>
            <person name="Sengamalay N."/>
            <person name="Ott S."/>
            <person name="Godinez A."/>
            <person name="Nagaraj S."/>
            <person name="Vavikolanu K."/>
            <person name="Vyas G."/>
            <person name="Nadendla S."/>
            <person name="Aluvathingal J."/>
            <person name="Sichtig H."/>
        </authorList>
    </citation>
    <scope>NUCLEOTIDE SEQUENCE [LARGE SCALE GENOMIC DNA]</scope>
    <source>
        <strain evidence="9">FDAARGOS_360</strain>
    </source>
</reference>
<gene>
    <name evidence="5" type="ORF">CGC20_20860</name>
    <name evidence="4" type="ORF">CGC21_26940</name>
    <name evidence="3" type="ORF">LDBPK_343260</name>
    <name evidence="1" type="ORF">LdCL_340041500</name>
    <name evidence="2" type="ORF">LDHU3_34.5440</name>
</gene>
<dbReference type="Gene3D" id="3.80.10.10">
    <property type="entry name" value="Ribonuclease Inhibitor"/>
    <property type="match status" value="1"/>
</dbReference>
<evidence type="ECO:0000313" key="2">
    <source>
        <dbReference type="EMBL" id="CAC5433924.1"/>
    </source>
</evidence>
<evidence type="ECO:0000313" key="8">
    <source>
        <dbReference type="Proteomes" id="UP000318447"/>
    </source>
</evidence>
<dbReference type="AlphaFoldDB" id="A0A3S7X8B4"/>
<reference evidence="3" key="2">
    <citation type="submission" date="2011-01" db="EMBL/GenBank/DDBJ databases">
        <authorList>
            <person name="Zhao B.P."/>
            <person name="Ren Z.A."/>
            <person name="Li C.D."/>
        </authorList>
    </citation>
    <scope>NUCLEOTIDE SEQUENCE</scope>
    <source>
        <strain evidence="3">BPK282A1</strain>
    </source>
</reference>
<dbReference type="KEGG" id="ldo:LDBPK_343260"/>
<reference evidence="4" key="7">
    <citation type="submission" date="2019-02" db="EMBL/GenBank/DDBJ databases">
        <title>FDA dAtabase for Regulatory Grade micrObial Sequences (FDA-ARGOS): Supporting development and validation of Infectious Disease Dx tests.</title>
        <authorList>
            <person name="Duncan R."/>
            <person name="Fisher C."/>
            <person name="Tallon L.J."/>
            <person name="Sadzewicz L."/>
            <person name="Sengamalay N."/>
            <person name="Ott S."/>
            <person name="Godinez A."/>
            <person name="Nagaraj S."/>
            <person name="Nadendla S."/>
            <person name="Sichtig H."/>
        </authorList>
    </citation>
    <scope>NUCLEOTIDE SEQUENCE</scope>
    <source>
        <strain evidence="5">FDAARGOS_360</strain>
        <strain evidence="4">FDAARGOS_361</strain>
    </source>
</reference>
<reference evidence="1 7" key="4">
    <citation type="journal article" date="2018" name="Sci. Rep.">
        <title>A complete Leishmania donovani reference genome identifies novel genetic variations associated with virulence.</title>
        <authorList>
            <person name="Lypaczewski P."/>
            <person name="Hoshizaki J."/>
            <person name="Zhang W.-W."/>
            <person name="McCall L.-I."/>
            <person name="Torcivia-Rodriguez J."/>
            <person name="Simonyan V."/>
            <person name="Kaur A."/>
            <person name="Dewar K."/>
            <person name="Matlashewski G."/>
        </authorList>
    </citation>
    <scope>NUCLEOTIDE SEQUENCE [LARGE SCALE GENOMIC DNA]</scope>
    <source>
        <strain evidence="1 7">LdCL</strain>
    </source>
</reference>
<dbReference type="Proteomes" id="UP000318821">
    <property type="component" value="Unassembled WGS sequence"/>
</dbReference>
<dbReference type="EMBL" id="CP029533">
    <property type="protein sequence ID" value="AYU82693.1"/>
    <property type="molecule type" value="Genomic_DNA"/>
</dbReference>
<dbReference type="EMBL" id="FR799621">
    <property type="protein sequence ID" value="CBZ37803.1"/>
    <property type="molecule type" value="Genomic_DNA"/>
</dbReference>
<dbReference type="RefSeq" id="XP_003864485.1">
    <property type="nucleotide sequence ID" value="XM_003864437.1"/>
</dbReference>
<dbReference type="VEuPathDB" id="TriTrypDB:LDHU3_34.5440"/>
<organism evidence="1 7">
    <name type="scientific">Leishmania donovani</name>
    <dbReference type="NCBI Taxonomy" id="5661"/>
    <lineage>
        <taxon>Eukaryota</taxon>
        <taxon>Discoba</taxon>
        <taxon>Euglenozoa</taxon>
        <taxon>Kinetoplastea</taxon>
        <taxon>Metakinetoplastina</taxon>
        <taxon>Trypanosomatida</taxon>
        <taxon>Trypanosomatidae</taxon>
        <taxon>Leishmaniinae</taxon>
        <taxon>Leishmania</taxon>
    </lineage>
</organism>
<dbReference type="Proteomes" id="UP000274082">
    <property type="component" value="Chromosome 34"/>
</dbReference>
<reference evidence="3 6" key="1">
    <citation type="journal article" date="2011" name="Genome Res.">
        <title>Whole genome sequencing of multiple Leishmania donovani clinical isolates provides insights into population structure and mechanisms of drug resistance.</title>
        <authorList>
            <person name="Downing T."/>
            <person name="Imamura H."/>
            <person name="Decuypere S."/>
            <person name="Clark T.G."/>
            <person name="Coombs G.H."/>
            <person name="Cotton J.A."/>
            <person name="Hilley J.D."/>
            <person name="de Doncker S."/>
            <person name="Maes I."/>
            <person name="Mottram J.C."/>
            <person name="Quail M.A."/>
            <person name="Rijal S."/>
            <person name="Sanders M."/>
            <person name="Schonian G."/>
            <person name="Stark O."/>
            <person name="Sundar S."/>
            <person name="Vanaerschot M."/>
            <person name="Hertz-Fowler C."/>
            <person name="Dujardin J.C."/>
            <person name="Berriman M."/>
        </authorList>
    </citation>
    <scope>NUCLEOTIDE SEQUENCE [LARGE SCALE GENOMIC DNA]</scope>
    <source>
        <strain evidence="3 6">BPK282A1</strain>
    </source>
</reference>
<name>A0A3S7X8B4_LEIDO</name>
<evidence type="ECO:0000313" key="9">
    <source>
        <dbReference type="Proteomes" id="UP000318821"/>
    </source>
</evidence>
<dbReference type="Proteomes" id="UP000318447">
    <property type="component" value="Unassembled WGS sequence"/>
</dbReference>
<evidence type="ECO:0000313" key="4">
    <source>
        <dbReference type="EMBL" id="TPP40234.1"/>
    </source>
</evidence>
<evidence type="ECO:0000313" key="5">
    <source>
        <dbReference type="EMBL" id="TPP46772.1"/>
    </source>
</evidence>
<reference evidence="2" key="8">
    <citation type="submission" date="2020-06" db="EMBL/GenBank/DDBJ databases">
        <authorList>
            <person name="Camacho E."/>
            <person name="Gonzalez-de la Fuente S."/>
            <person name="Rastrojo A."/>
            <person name="Peiro-Pastor R."/>
            <person name="Solana JC."/>
            <person name="Tabera L."/>
            <person name="Gamarro F."/>
            <person name="Carrasco-Ramiro F."/>
            <person name="Requena JM."/>
            <person name="Aguado B."/>
        </authorList>
    </citation>
    <scope>NUCLEOTIDE SEQUENCE</scope>
</reference>
<dbReference type="EMBL" id="RHLD01000015">
    <property type="protein sequence ID" value="TPP46772.1"/>
    <property type="molecule type" value="Genomic_DNA"/>
</dbReference>
<dbReference type="SUPFAM" id="SSF52047">
    <property type="entry name" value="RNI-like"/>
    <property type="match status" value="1"/>
</dbReference>
<evidence type="ECO:0000313" key="1">
    <source>
        <dbReference type="EMBL" id="AYU82693.1"/>
    </source>
</evidence>
<protein>
    <submittedName>
        <fullName evidence="2">Hypothetical_protein_conserved</fullName>
    </submittedName>
</protein>
<dbReference type="EMBL" id="LR812654">
    <property type="protein sequence ID" value="CAC5433924.1"/>
    <property type="molecule type" value="Genomic_DNA"/>
</dbReference>
<dbReference type="GeneID" id="13387364"/>
<accession>A0A3S7X8B4</accession>
<dbReference type="OrthoDB" id="265236at2759"/>
<dbReference type="Proteomes" id="UP000601710">
    <property type="component" value="Chromosome 34"/>
</dbReference>
<proteinExistence type="predicted"/>
<reference evidence="6" key="3">
    <citation type="submission" date="2011-02" db="EMBL/GenBank/DDBJ databases">
        <title>Whole genome sequencing of Leishmania donovani clinical lines reveals dynamic variation related to drug resistance.</title>
        <authorList>
            <person name="Downing T."/>
            <person name="Imamura H."/>
            <person name="Sanders M."/>
            <person name="Decuypere S."/>
            <person name="Hertz-Fowler C."/>
            <person name="Clark T.G."/>
            <person name="Rijal S."/>
            <person name="Sundar S."/>
            <person name="Quail M.A."/>
            <person name="De Doncker S."/>
            <person name="Maes I."/>
            <person name="Vanaerschot M."/>
            <person name="Stark O."/>
            <person name="Schonian G."/>
            <person name="Dujardin J.C."/>
            <person name="Berriman M."/>
        </authorList>
    </citation>
    <scope>NUCLEOTIDE SEQUENCE [LARGE SCALE GENOMIC DNA]</scope>
    <source>
        <strain evidence="6">BPK282A1</strain>
    </source>
</reference>
<evidence type="ECO:0000313" key="7">
    <source>
        <dbReference type="Proteomes" id="UP000274082"/>
    </source>
</evidence>
<dbReference type="EMBL" id="RHLC01000004">
    <property type="protein sequence ID" value="TPP40234.1"/>
    <property type="molecule type" value="Genomic_DNA"/>
</dbReference>
<keyword evidence="7" id="KW-1185">Reference proteome</keyword>
<reference evidence="8" key="5">
    <citation type="submission" date="2019-02" db="EMBL/GenBank/DDBJ databases">
        <title>FDA dAtabase for Regulatory Grade micrObial Sequences (FDA-ARGOS): Supporting development and validation of Infectious Disease Dx tests.</title>
        <authorList>
            <person name="Duncan R."/>
            <person name="Fisher C."/>
            <person name="Tallon L."/>
            <person name="Sadzewicz L."/>
            <person name="Sengamalay N."/>
            <person name="Ott S."/>
            <person name="Godinez A."/>
            <person name="Nagaraj S."/>
            <person name="Vavikolanu K."/>
            <person name="Nadendla S."/>
            <person name="Aluvathingal J."/>
            <person name="Sichtig H."/>
        </authorList>
    </citation>
    <scope>NUCLEOTIDE SEQUENCE [LARGE SCALE GENOMIC DNA]</scope>
    <source>
        <strain evidence="8">FDAARGOS_361</strain>
    </source>
</reference>